<organism evidence="9 10">
    <name type="scientific">Gordonia pseudamarae</name>
    <dbReference type="NCBI Taxonomy" id="2831662"/>
    <lineage>
        <taxon>Bacteria</taxon>
        <taxon>Bacillati</taxon>
        <taxon>Actinomycetota</taxon>
        <taxon>Actinomycetes</taxon>
        <taxon>Mycobacteriales</taxon>
        <taxon>Gordoniaceae</taxon>
        <taxon>Gordonia</taxon>
    </lineage>
</organism>
<feature type="transmembrane region" description="Helical" evidence="8">
    <location>
        <begin position="45"/>
        <end position="65"/>
    </location>
</feature>
<evidence type="ECO:0000256" key="4">
    <source>
        <dbReference type="ARBA" id="ARBA00022475"/>
    </source>
</evidence>
<dbReference type="InterPro" id="IPR004695">
    <property type="entry name" value="SLAC1/Mae1/Ssu1/TehA"/>
</dbReference>
<sequence length="372" mass="37888">MPRPESPPSATPEYGPNWFTAVMGTGVIAVAVAGLPFPIPGGHGVAVTFWLAAAGLLVAVCVAAVRRWHADRTIWTRHLDDPVLAHFYGAPPMAVLTVGAATMVAGPGVIGSDAATGVGAACWIIGTVAGLVSAVAVPYRMITAHTVGDDAATGGWLVSVVPPMVSATTGAALVGHLPAGQPRETMLLACYALFGLTALSGLLILNQVWQRIIRHGLPGAPAVPTLWIGLGFLGQSITAAHHLGRVAPEVAGEYGHALSMFALCYGVPLWGFTMFWLALVAALTVRQLRDGLPFAPTWWSFTFPVGTVVTGTSALAEATGLVAFGVAAGALLAVLIVGWLAAVVASIALFANATGSAVSPESTAPQALSATS</sequence>
<feature type="transmembrane region" description="Helical" evidence="8">
    <location>
        <begin position="257"/>
        <end position="285"/>
    </location>
</feature>
<evidence type="ECO:0000256" key="8">
    <source>
        <dbReference type="SAM" id="Phobius"/>
    </source>
</evidence>
<evidence type="ECO:0000256" key="7">
    <source>
        <dbReference type="ARBA" id="ARBA00023136"/>
    </source>
</evidence>
<dbReference type="PANTHER" id="PTHR31686">
    <property type="match status" value="1"/>
</dbReference>
<feature type="transmembrane region" description="Helical" evidence="8">
    <location>
        <begin position="21"/>
        <end position="39"/>
    </location>
</feature>
<keyword evidence="3" id="KW-0813">Transport</keyword>
<feature type="transmembrane region" description="Helical" evidence="8">
    <location>
        <begin position="186"/>
        <end position="205"/>
    </location>
</feature>
<gene>
    <name evidence="9" type="ORF">GII31_21015</name>
</gene>
<evidence type="ECO:0000256" key="5">
    <source>
        <dbReference type="ARBA" id="ARBA00022692"/>
    </source>
</evidence>
<feature type="transmembrane region" description="Helical" evidence="8">
    <location>
        <begin position="322"/>
        <end position="351"/>
    </location>
</feature>
<keyword evidence="7 8" id="KW-0472">Membrane</keyword>
<feature type="transmembrane region" description="Helical" evidence="8">
    <location>
        <begin position="297"/>
        <end position="316"/>
    </location>
</feature>
<keyword evidence="10" id="KW-1185">Reference proteome</keyword>
<dbReference type="CDD" id="cd09320">
    <property type="entry name" value="TDT_like_2"/>
    <property type="match status" value="1"/>
</dbReference>
<keyword evidence="4" id="KW-1003">Cell membrane</keyword>
<name>A0ABX6IME3_9ACTN</name>
<feature type="transmembrane region" description="Helical" evidence="8">
    <location>
        <begin position="85"/>
        <end position="106"/>
    </location>
</feature>
<accession>A0ABX6IME3</accession>
<evidence type="ECO:0000256" key="2">
    <source>
        <dbReference type="ARBA" id="ARBA00008566"/>
    </source>
</evidence>
<dbReference type="InterPro" id="IPR038665">
    <property type="entry name" value="Voltage-dep_anion_channel_sf"/>
</dbReference>
<feature type="transmembrane region" description="Helical" evidence="8">
    <location>
        <begin position="217"/>
        <end position="237"/>
    </location>
</feature>
<keyword evidence="6 8" id="KW-1133">Transmembrane helix</keyword>
<proteinExistence type="inferred from homology"/>
<reference evidence="9" key="1">
    <citation type="journal article" date="2021" name="Nat. Microbiol.">
        <title>Cocultivation of an ultrasmall environmental parasitic bacterium with lytic ability against bacteria associated with wastewater foams.</title>
        <authorList>
            <person name="Batinovic S."/>
            <person name="Rose J.J.A."/>
            <person name="Ratcliffe J."/>
            <person name="Seviour R.J."/>
            <person name="Petrovski S."/>
        </authorList>
    </citation>
    <scope>NUCLEOTIDE SEQUENCE</scope>
    <source>
        <strain evidence="9">CON9</strain>
    </source>
</reference>
<feature type="transmembrane region" description="Helical" evidence="8">
    <location>
        <begin position="118"/>
        <end position="139"/>
    </location>
</feature>
<evidence type="ECO:0000256" key="1">
    <source>
        <dbReference type="ARBA" id="ARBA00004651"/>
    </source>
</evidence>
<evidence type="ECO:0000256" key="3">
    <source>
        <dbReference type="ARBA" id="ARBA00022448"/>
    </source>
</evidence>
<keyword evidence="5 8" id="KW-0812">Transmembrane</keyword>
<dbReference type="InterPro" id="IPR051629">
    <property type="entry name" value="Sulfite_efflux_TDT"/>
</dbReference>
<dbReference type="RefSeq" id="WP_213245276.1">
    <property type="nucleotide sequence ID" value="NZ_CP045806.1"/>
</dbReference>
<evidence type="ECO:0000256" key="6">
    <source>
        <dbReference type="ARBA" id="ARBA00022989"/>
    </source>
</evidence>
<comment type="subcellular location">
    <subcellularLocation>
        <location evidence="1">Cell membrane</location>
        <topology evidence="1">Multi-pass membrane protein</topology>
    </subcellularLocation>
</comment>
<dbReference type="Pfam" id="PF03595">
    <property type="entry name" value="SLAC1"/>
    <property type="match status" value="1"/>
</dbReference>
<comment type="similarity">
    <text evidence="2">Belongs to the tellurite-resistance/dicarboxylate transporter (TDT) family.</text>
</comment>
<evidence type="ECO:0000313" key="10">
    <source>
        <dbReference type="Proteomes" id="UP001059836"/>
    </source>
</evidence>
<dbReference type="Gene3D" id="1.50.10.150">
    <property type="entry name" value="Voltage-dependent anion channel"/>
    <property type="match status" value="1"/>
</dbReference>
<evidence type="ECO:0000313" key="9">
    <source>
        <dbReference type="EMBL" id="QHN37009.1"/>
    </source>
</evidence>
<dbReference type="Proteomes" id="UP001059836">
    <property type="component" value="Chromosome"/>
</dbReference>
<protein>
    <submittedName>
        <fullName evidence="9">C4-dicarboxylate ABC transporter</fullName>
    </submittedName>
</protein>
<feature type="transmembrane region" description="Helical" evidence="8">
    <location>
        <begin position="151"/>
        <end position="174"/>
    </location>
</feature>
<dbReference type="PANTHER" id="PTHR31686:SF1">
    <property type="entry name" value="SULFITE EFFLUX PUMP SSU1"/>
    <property type="match status" value="1"/>
</dbReference>
<dbReference type="EMBL" id="CP045809">
    <property type="protein sequence ID" value="QHN37009.1"/>
    <property type="molecule type" value="Genomic_DNA"/>
</dbReference>